<dbReference type="EMBL" id="CP136897">
    <property type="protein sequence ID" value="WOL15959.1"/>
    <property type="molecule type" value="Genomic_DNA"/>
</dbReference>
<feature type="coiled-coil region" evidence="1">
    <location>
        <begin position="151"/>
        <end position="178"/>
    </location>
</feature>
<evidence type="ECO:0000313" key="2">
    <source>
        <dbReference type="EMBL" id="WOL15959.1"/>
    </source>
</evidence>
<dbReference type="Proteomes" id="UP001327560">
    <property type="component" value="Chromosome 8"/>
</dbReference>
<keyword evidence="1" id="KW-0175">Coiled coil</keyword>
<dbReference type="AlphaFoldDB" id="A0AAQ3QLR5"/>
<dbReference type="PANTHER" id="PTHR33527:SF21">
    <property type="entry name" value="OS10G0182800 PROTEIN"/>
    <property type="match status" value="1"/>
</dbReference>
<proteinExistence type="predicted"/>
<name>A0AAQ3QLR5_9LILI</name>
<gene>
    <name evidence="2" type="ORF">Cni_G24741</name>
</gene>
<reference evidence="2 3" key="1">
    <citation type="submission" date="2023-10" db="EMBL/GenBank/DDBJ databases">
        <title>Chromosome-scale genome assembly provides insights into flower coloration mechanisms of Canna indica.</title>
        <authorList>
            <person name="Li C."/>
        </authorList>
    </citation>
    <scope>NUCLEOTIDE SEQUENCE [LARGE SCALE GENOMIC DNA]</scope>
    <source>
        <tissue evidence="2">Flower</tissue>
    </source>
</reference>
<protein>
    <recommendedName>
        <fullName evidence="4">RRM domain-containing protein</fullName>
    </recommendedName>
</protein>
<evidence type="ECO:0008006" key="4">
    <source>
        <dbReference type="Google" id="ProtNLM"/>
    </source>
</evidence>
<organism evidence="2 3">
    <name type="scientific">Canna indica</name>
    <name type="common">Indian-shot</name>
    <dbReference type="NCBI Taxonomy" id="4628"/>
    <lineage>
        <taxon>Eukaryota</taxon>
        <taxon>Viridiplantae</taxon>
        <taxon>Streptophyta</taxon>
        <taxon>Embryophyta</taxon>
        <taxon>Tracheophyta</taxon>
        <taxon>Spermatophyta</taxon>
        <taxon>Magnoliopsida</taxon>
        <taxon>Liliopsida</taxon>
        <taxon>Zingiberales</taxon>
        <taxon>Cannaceae</taxon>
        <taxon>Canna</taxon>
    </lineage>
</organism>
<evidence type="ECO:0000313" key="3">
    <source>
        <dbReference type="Proteomes" id="UP001327560"/>
    </source>
</evidence>
<accession>A0AAQ3QLR5</accession>
<sequence length="288" mass="32044">MTDLLFHRSSALSPPPPTMAPVSVRDILAFHKIDRAMYDKLVAHGTAPEVARNIVALFMWLELIGINVVNHIVAHPDPYILLRLAAEAQTILDCICRESPPRTGAESGLAIPLTASLVAEPLDLRFFHCNRDVAVRGVAETLEGVGAVIFHDGLNAALAEYEAALQAAEGRARNWREKKPALPAELARPYVVRSAPPPEDARSMFITFSKGYPLSREEIVEYFTEKWGNCVERVMMEKTTAPTAAPVYGRIVFTSEAFIGLVLNGNQVVKFTIRGRQLWARKYQQRRK</sequence>
<evidence type="ECO:0000256" key="1">
    <source>
        <dbReference type="SAM" id="Coils"/>
    </source>
</evidence>
<keyword evidence="3" id="KW-1185">Reference proteome</keyword>
<dbReference type="PANTHER" id="PTHR33527">
    <property type="entry name" value="OS07G0274300 PROTEIN"/>
    <property type="match status" value="1"/>
</dbReference>